<name>A0A9D9I884_9BACT</name>
<evidence type="ECO:0000313" key="2">
    <source>
        <dbReference type="EMBL" id="MBO8467535.1"/>
    </source>
</evidence>
<dbReference type="AlphaFoldDB" id="A0A9D9I884"/>
<dbReference type="Proteomes" id="UP000823660">
    <property type="component" value="Unassembled WGS sequence"/>
</dbReference>
<reference evidence="2" key="2">
    <citation type="journal article" date="2021" name="PeerJ">
        <title>Extensive microbial diversity within the chicken gut microbiome revealed by metagenomics and culture.</title>
        <authorList>
            <person name="Gilroy R."/>
            <person name="Ravi A."/>
            <person name="Getino M."/>
            <person name="Pursley I."/>
            <person name="Horton D.L."/>
            <person name="Alikhan N.F."/>
            <person name="Baker D."/>
            <person name="Gharbi K."/>
            <person name="Hall N."/>
            <person name="Watson M."/>
            <person name="Adriaenssens E.M."/>
            <person name="Foster-Nyarko E."/>
            <person name="Jarju S."/>
            <person name="Secka A."/>
            <person name="Antonio M."/>
            <person name="Oren A."/>
            <person name="Chaudhuri R.R."/>
            <person name="La Ragione R."/>
            <person name="Hildebrand F."/>
            <person name="Pallen M.J."/>
        </authorList>
    </citation>
    <scope>NUCLEOTIDE SEQUENCE</scope>
    <source>
        <strain evidence="2">B1-15692</strain>
    </source>
</reference>
<accession>A0A9D9I884</accession>
<reference evidence="2" key="1">
    <citation type="submission" date="2020-10" db="EMBL/GenBank/DDBJ databases">
        <authorList>
            <person name="Gilroy R."/>
        </authorList>
    </citation>
    <scope>NUCLEOTIDE SEQUENCE</scope>
    <source>
        <strain evidence="2">B1-15692</strain>
    </source>
</reference>
<comment type="caution">
    <text evidence="2">The sequence shown here is derived from an EMBL/GenBank/DDBJ whole genome shotgun (WGS) entry which is preliminary data.</text>
</comment>
<evidence type="ECO:0000313" key="3">
    <source>
        <dbReference type="Proteomes" id="UP000823660"/>
    </source>
</evidence>
<gene>
    <name evidence="2" type="ORF">IAB99_07205</name>
</gene>
<protein>
    <submittedName>
        <fullName evidence="2">Uncharacterized protein</fullName>
    </submittedName>
</protein>
<feature type="transmembrane region" description="Helical" evidence="1">
    <location>
        <begin position="5"/>
        <end position="22"/>
    </location>
</feature>
<organism evidence="2 3">
    <name type="scientific">Candidatus Cryptobacteroides faecipullorum</name>
    <dbReference type="NCBI Taxonomy" id="2840764"/>
    <lineage>
        <taxon>Bacteria</taxon>
        <taxon>Pseudomonadati</taxon>
        <taxon>Bacteroidota</taxon>
        <taxon>Bacteroidia</taxon>
        <taxon>Bacteroidales</taxon>
        <taxon>Candidatus Cryptobacteroides</taxon>
    </lineage>
</organism>
<dbReference type="EMBL" id="JADIMH010000041">
    <property type="protein sequence ID" value="MBO8467535.1"/>
    <property type="molecule type" value="Genomic_DNA"/>
</dbReference>
<feature type="transmembrane region" description="Helical" evidence="1">
    <location>
        <begin position="28"/>
        <end position="47"/>
    </location>
</feature>
<proteinExistence type="predicted"/>
<keyword evidence="1" id="KW-0472">Membrane</keyword>
<sequence>MKKYIFWIVFAAVIILLLVFFFKDTLPFILGGVAALIIRWAYNRWIAKE</sequence>
<keyword evidence="1" id="KW-1133">Transmembrane helix</keyword>
<evidence type="ECO:0000256" key="1">
    <source>
        <dbReference type="SAM" id="Phobius"/>
    </source>
</evidence>
<keyword evidence="1" id="KW-0812">Transmembrane</keyword>